<dbReference type="AlphaFoldDB" id="A0A2P7SHZ5"/>
<evidence type="ECO:0000313" key="3">
    <source>
        <dbReference type="Proteomes" id="UP000240653"/>
    </source>
</evidence>
<keyword evidence="1" id="KW-0472">Membrane</keyword>
<sequence length="81" mass="8441">MDSVEKFALSIMLLFGALIIGGLMAIGIAWNDKPAFLYALAAAIVVWASAFAVLFGKPPIYGALLFVAALLIAASITTIVI</sequence>
<protein>
    <submittedName>
        <fullName evidence="2">Uncharacterized protein</fullName>
    </submittedName>
</protein>
<comment type="caution">
    <text evidence="2">The sequence shown here is derived from an EMBL/GenBank/DDBJ whole genome shotgun (WGS) entry which is preliminary data.</text>
</comment>
<organism evidence="2 3">
    <name type="scientific">Pseudaminobacter soli</name>
    <name type="common">ex Li et al. 2025</name>
    <dbReference type="NCBI Taxonomy" id="1295366"/>
    <lineage>
        <taxon>Bacteria</taxon>
        <taxon>Pseudomonadati</taxon>
        <taxon>Pseudomonadota</taxon>
        <taxon>Alphaproteobacteria</taxon>
        <taxon>Hyphomicrobiales</taxon>
        <taxon>Phyllobacteriaceae</taxon>
        <taxon>Pseudaminobacter</taxon>
    </lineage>
</organism>
<accession>A0A2P7SHZ5</accession>
<keyword evidence="3" id="KW-1185">Reference proteome</keyword>
<dbReference type="RefSeq" id="WP_106723135.1">
    <property type="nucleotide sequence ID" value="NZ_PXYL01000003.1"/>
</dbReference>
<dbReference type="Proteomes" id="UP000240653">
    <property type="component" value="Unassembled WGS sequence"/>
</dbReference>
<keyword evidence="1" id="KW-1133">Transmembrane helix</keyword>
<evidence type="ECO:0000313" key="2">
    <source>
        <dbReference type="EMBL" id="PSJ61961.1"/>
    </source>
</evidence>
<feature type="transmembrane region" description="Helical" evidence="1">
    <location>
        <begin position="62"/>
        <end position="80"/>
    </location>
</feature>
<feature type="transmembrane region" description="Helical" evidence="1">
    <location>
        <begin position="36"/>
        <end position="55"/>
    </location>
</feature>
<keyword evidence="1" id="KW-0812">Transmembrane</keyword>
<gene>
    <name evidence="2" type="ORF">C7I85_06360</name>
</gene>
<proteinExistence type="predicted"/>
<evidence type="ECO:0000256" key="1">
    <source>
        <dbReference type="SAM" id="Phobius"/>
    </source>
</evidence>
<feature type="transmembrane region" description="Helical" evidence="1">
    <location>
        <begin position="7"/>
        <end position="30"/>
    </location>
</feature>
<dbReference type="EMBL" id="PXYL01000003">
    <property type="protein sequence ID" value="PSJ61961.1"/>
    <property type="molecule type" value="Genomic_DNA"/>
</dbReference>
<name>A0A2P7SHZ5_9HYPH</name>
<reference evidence="2 3" key="1">
    <citation type="submission" date="2018-03" db="EMBL/GenBank/DDBJ databases">
        <title>The draft genome of Mesorhizobium soli JCM 19897.</title>
        <authorList>
            <person name="Li L."/>
            <person name="Liu L."/>
            <person name="Liang L."/>
            <person name="Wang T."/>
            <person name="Zhang X."/>
        </authorList>
    </citation>
    <scope>NUCLEOTIDE SEQUENCE [LARGE SCALE GENOMIC DNA]</scope>
    <source>
        <strain evidence="2 3">JCM 19897</strain>
    </source>
</reference>